<sequence length="188" mass="21060">MKAAKRSASKASRKRGRPRKEDAVRTESGQISRAKVPGEAIDRLARETRMRHYGLKKDDAKQPEAGTVIGRMKLLGLISGELYDAFTRYQMTVERYRLALQVPDSLKTRRGGVMNVAPDEADENAVVAWDRLSAAIKEAQAKYSGNLMAPLNYIVSRDENHPHMMADLRVVGNVLCRFYGIDVLRKSA</sequence>
<evidence type="ECO:0000313" key="7">
    <source>
        <dbReference type="Proteomes" id="UP000576087"/>
    </source>
</evidence>
<gene>
    <name evidence="3" type="ORF">GGE31_000112</name>
    <name evidence="2" type="ORF">GGE33_001673</name>
    <name evidence="4" type="ORF">GGE35_000111</name>
</gene>
<evidence type="ECO:0000256" key="1">
    <source>
        <dbReference type="SAM" id="MobiDB-lite"/>
    </source>
</evidence>
<dbReference type="EMBL" id="JACIGY010000001">
    <property type="protein sequence ID" value="MBB4409641.1"/>
    <property type="molecule type" value="Genomic_DNA"/>
</dbReference>
<keyword evidence="6" id="KW-1185">Reference proteome</keyword>
<dbReference type="Proteomes" id="UP000576087">
    <property type="component" value="Unassembled WGS sequence"/>
</dbReference>
<evidence type="ECO:0000313" key="3">
    <source>
        <dbReference type="EMBL" id="MBB4409641.1"/>
    </source>
</evidence>
<comment type="caution">
    <text evidence="4">The sequence shown here is derived from an EMBL/GenBank/DDBJ whole genome shotgun (WGS) entry which is preliminary data.</text>
</comment>
<dbReference type="EMBL" id="JACIGW010000001">
    <property type="protein sequence ID" value="MBB4347965.1"/>
    <property type="molecule type" value="Genomic_DNA"/>
</dbReference>
<proteinExistence type="predicted"/>
<dbReference type="EMBL" id="JACIHM010000001">
    <property type="protein sequence ID" value="MBB4444329.1"/>
    <property type="molecule type" value="Genomic_DNA"/>
</dbReference>
<protein>
    <submittedName>
        <fullName evidence="4">Uncharacterized protein</fullName>
    </submittedName>
</protein>
<organism evidence="4 7">
    <name type="scientific">Aliirhizobium cellulosilyticum</name>
    <dbReference type="NCBI Taxonomy" id="393664"/>
    <lineage>
        <taxon>Bacteria</taxon>
        <taxon>Pseudomonadati</taxon>
        <taxon>Pseudomonadota</taxon>
        <taxon>Alphaproteobacteria</taxon>
        <taxon>Hyphomicrobiales</taxon>
        <taxon>Rhizobiaceae</taxon>
        <taxon>Aliirhizobium</taxon>
    </lineage>
</organism>
<name>A0A7W6UTZ5_9HYPH</name>
<dbReference type="AlphaFoldDB" id="A0A7W6UTZ5"/>
<evidence type="ECO:0000313" key="6">
    <source>
        <dbReference type="Proteomes" id="UP000524535"/>
    </source>
</evidence>
<accession>A0A7W6UTZ5</accession>
<evidence type="ECO:0000313" key="4">
    <source>
        <dbReference type="EMBL" id="MBB4444329.1"/>
    </source>
</evidence>
<feature type="compositionally biased region" description="Basic residues" evidence="1">
    <location>
        <begin position="1"/>
        <end position="18"/>
    </location>
</feature>
<dbReference type="Proteomes" id="UP000520770">
    <property type="component" value="Unassembled WGS sequence"/>
</dbReference>
<reference evidence="5 6" key="1">
    <citation type="submission" date="2020-08" db="EMBL/GenBank/DDBJ databases">
        <title>Genomic Encyclopedia of Type Strains, Phase IV (KMG-V): Genome sequencing to study the core and pangenomes of soil and plant-associated prokaryotes.</title>
        <authorList>
            <person name="Whitman W."/>
        </authorList>
    </citation>
    <scope>NUCLEOTIDE SEQUENCE [LARGE SCALE GENOMIC DNA]</scope>
    <source>
        <strain evidence="3 6">SEMIA 444</strain>
        <strain evidence="2 5">SEMIA 448</strain>
        <strain evidence="4 7">SEMIA 452</strain>
    </source>
</reference>
<evidence type="ECO:0000313" key="2">
    <source>
        <dbReference type="EMBL" id="MBB4347965.1"/>
    </source>
</evidence>
<dbReference type="RefSeq" id="WP_183822008.1">
    <property type="nucleotide sequence ID" value="NZ_JACIGW010000001.1"/>
</dbReference>
<evidence type="ECO:0000313" key="5">
    <source>
        <dbReference type="Proteomes" id="UP000520770"/>
    </source>
</evidence>
<dbReference type="Proteomes" id="UP000524535">
    <property type="component" value="Unassembled WGS sequence"/>
</dbReference>
<feature type="region of interest" description="Disordered" evidence="1">
    <location>
        <begin position="1"/>
        <end position="39"/>
    </location>
</feature>